<evidence type="ECO:0000256" key="7">
    <source>
        <dbReference type="ARBA" id="ARBA00025067"/>
    </source>
</evidence>
<comment type="caution">
    <text evidence="11">The sequence shown here is derived from an EMBL/GenBank/DDBJ whole genome shotgun (WGS) entry which is preliminary data.</text>
</comment>
<dbReference type="PIRSF" id="PIRSF000194">
    <property type="entry name" value="DHFR"/>
    <property type="match status" value="1"/>
</dbReference>
<dbReference type="EC" id="1.5.1.3" evidence="3 8"/>
<dbReference type="Proteomes" id="UP001296873">
    <property type="component" value="Unassembled WGS sequence"/>
</dbReference>
<gene>
    <name evidence="11" type="ORF">CKO28_13795</name>
</gene>
<keyword evidence="4 8" id="KW-0554">One-carbon metabolism</keyword>
<comment type="similarity">
    <text evidence="2 8 9">Belongs to the dihydrofolate reductase family.</text>
</comment>
<evidence type="ECO:0000313" key="12">
    <source>
        <dbReference type="Proteomes" id="UP001296873"/>
    </source>
</evidence>
<dbReference type="PANTHER" id="PTHR48069">
    <property type="entry name" value="DIHYDROFOLATE REDUCTASE"/>
    <property type="match status" value="1"/>
</dbReference>
<evidence type="ECO:0000259" key="10">
    <source>
        <dbReference type="PROSITE" id="PS51330"/>
    </source>
</evidence>
<comment type="pathway">
    <text evidence="1 8">Cofactor biosynthesis; tetrahydrofolate biosynthesis; 5,6,7,8-tetrahydrofolate from 7,8-dihydrofolate: step 1/1.</text>
</comment>
<dbReference type="PROSITE" id="PS51330">
    <property type="entry name" value="DHFR_2"/>
    <property type="match status" value="1"/>
</dbReference>
<evidence type="ECO:0000256" key="6">
    <source>
        <dbReference type="ARBA" id="ARBA00023002"/>
    </source>
</evidence>
<protein>
    <recommendedName>
        <fullName evidence="3 8">Dihydrofolate reductase</fullName>
        <ecNumber evidence="3 8">1.5.1.3</ecNumber>
    </recommendedName>
</protein>
<evidence type="ECO:0000256" key="3">
    <source>
        <dbReference type="ARBA" id="ARBA00012856"/>
    </source>
</evidence>
<evidence type="ECO:0000256" key="9">
    <source>
        <dbReference type="RuleBase" id="RU004474"/>
    </source>
</evidence>
<dbReference type="SUPFAM" id="SSF53597">
    <property type="entry name" value="Dihydrofolate reductase-like"/>
    <property type="match status" value="1"/>
</dbReference>
<dbReference type="CDD" id="cd00209">
    <property type="entry name" value="DHFR"/>
    <property type="match status" value="1"/>
</dbReference>
<feature type="domain" description="DHFR" evidence="10">
    <location>
        <begin position="8"/>
        <end position="171"/>
    </location>
</feature>
<dbReference type="InterPro" id="IPR017925">
    <property type="entry name" value="DHFR_CS"/>
</dbReference>
<dbReference type="InterPro" id="IPR001796">
    <property type="entry name" value="DHFR_dom"/>
</dbReference>
<comment type="function">
    <text evidence="7 8">Key enzyme in folate metabolism. Catalyzes an essential reaction for de novo glycine and purine synthesis, and for DNA precursor synthesis.</text>
</comment>
<evidence type="ECO:0000256" key="8">
    <source>
        <dbReference type="PIRNR" id="PIRNR000194"/>
    </source>
</evidence>
<dbReference type="InterPro" id="IPR012259">
    <property type="entry name" value="DHFR"/>
</dbReference>
<sequence length="184" mass="20601">MEGTHMCRIVIISAVAANGVIGQQGRLPWHLPSDLGRFKRRTQGHPLIMGRRTFESLPGVLPGRPHIILTRQQNWHQEGVRTAHDIDQALEEGCRLARELGVDAFFVIGGGEVYRQALPHAHEIDITRVPQQAEGDARFPAIDPQHWRLSRTETLPEQSGEPPLAVELFHRRAEAMTPADTRVA</sequence>
<evidence type="ECO:0000256" key="4">
    <source>
        <dbReference type="ARBA" id="ARBA00022563"/>
    </source>
</evidence>
<dbReference type="Pfam" id="PF00186">
    <property type="entry name" value="DHFR_1"/>
    <property type="match status" value="1"/>
</dbReference>
<evidence type="ECO:0000256" key="5">
    <source>
        <dbReference type="ARBA" id="ARBA00022857"/>
    </source>
</evidence>
<keyword evidence="5 8" id="KW-0521">NADP</keyword>
<dbReference type="EMBL" id="NRRL01000038">
    <property type="protein sequence ID" value="MBK1669107.1"/>
    <property type="molecule type" value="Genomic_DNA"/>
</dbReference>
<dbReference type="PANTHER" id="PTHR48069:SF3">
    <property type="entry name" value="DIHYDROFOLATE REDUCTASE"/>
    <property type="match status" value="1"/>
</dbReference>
<proteinExistence type="inferred from homology"/>
<evidence type="ECO:0000256" key="2">
    <source>
        <dbReference type="ARBA" id="ARBA00009539"/>
    </source>
</evidence>
<dbReference type="Gene3D" id="3.40.430.10">
    <property type="entry name" value="Dihydrofolate Reductase, subunit A"/>
    <property type="match status" value="1"/>
</dbReference>
<reference evidence="11 12" key="1">
    <citation type="journal article" date="2020" name="Microorganisms">
        <title>Osmotic Adaptation and Compatible Solute Biosynthesis of Phototrophic Bacteria as Revealed from Genome Analyses.</title>
        <authorList>
            <person name="Imhoff J.F."/>
            <person name="Rahn T."/>
            <person name="Kunzel S."/>
            <person name="Keller A."/>
            <person name="Neulinger S.C."/>
        </authorList>
    </citation>
    <scope>NUCLEOTIDE SEQUENCE [LARGE SCALE GENOMIC DNA]</scope>
    <source>
        <strain evidence="11 12">DSM 9895</strain>
    </source>
</reference>
<dbReference type="PRINTS" id="PR00070">
    <property type="entry name" value="DHFR"/>
</dbReference>
<evidence type="ECO:0000313" key="11">
    <source>
        <dbReference type="EMBL" id="MBK1669107.1"/>
    </source>
</evidence>
<evidence type="ECO:0000256" key="1">
    <source>
        <dbReference type="ARBA" id="ARBA00004903"/>
    </source>
</evidence>
<dbReference type="InterPro" id="IPR024072">
    <property type="entry name" value="DHFR-like_dom_sf"/>
</dbReference>
<dbReference type="PROSITE" id="PS00075">
    <property type="entry name" value="DHFR_1"/>
    <property type="match status" value="1"/>
</dbReference>
<comment type="catalytic activity">
    <reaction evidence="8">
        <text>(6S)-5,6,7,8-tetrahydrofolate + NADP(+) = 7,8-dihydrofolate + NADPH + H(+)</text>
        <dbReference type="Rhea" id="RHEA:15009"/>
        <dbReference type="ChEBI" id="CHEBI:15378"/>
        <dbReference type="ChEBI" id="CHEBI:57451"/>
        <dbReference type="ChEBI" id="CHEBI:57453"/>
        <dbReference type="ChEBI" id="CHEBI:57783"/>
        <dbReference type="ChEBI" id="CHEBI:58349"/>
        <dbReference type="EC" id="1.5.1.3"/>
    </reaction>
</comment>
<accession>A0ABS1DG71</accession>
<organism evidence="11 12">
    <name type="scientific">Rhodovibrio sodomensis</name>
    <dbReference type="NCBI Taxonomy" id="1088"/>
    <lineage>
        <taxon>Bacteria</taxon>
        <taxon>Pseudomonadati</taxon>
        <taxon>Pseudomonadota</taxon>
        <taxon>Alphaproteobacteria</taxon>
        <taxon>Rhodospirillales</taxon>
        <taxon>Rhodovibrionaceae</taxon>
        <taxon>Rhodovibrio</taxon>
    </lineage>
</organism>
<keyword evidence="6 8" id="KW-0560">Oxidoreductase</keyword>
<name>A0ABS1DG71_9PROT</name>
<keyword evidence="12" id="KW-1185">Reference proteome</keyword>